<sequence>MAFGIMNTRRYVLVYLFLATLFMNCASCYWTMWSVATISVFMFLLTDFMFFEVRAAPRPNFTRSTLLNQGCVLMLLLGSFIRGARSCVPQKEWARLLAC</sequence>
<keyword evidence="1" id="KW-0812">Transmembrane</keyword>
<organism evidence="2">
    <name type="scientific">Chrysotila carterae</name>
    <name type="common">Marine alga</name>
    <name type="synonym">Syracosphaera carterae</name>
    <dbReference type="NCBI Taxonomy" id="13221"/>
    <lineage>
        <taxon>Eukaryota</taxon>
        <taxon>Haptista</taxon>
        <taxon>Haptophyta</taxon>
        <taxon>Prymnesiophyceae</taxon>
        <taxon>Isochrysidales</taxon>
        <taxon>Isochrysidaceae</taxon>
        <taxon>Chrysotila</taxon>
    </lineage>
</organism>
<protein>
    <submittedName>
        <fullName evidence="2">Uncharacterized protein</fullName>
    </submittedName>
</protein>
<evidence type="ECO:0000313" key="2">
    <source>
        <dbReference type="EMBL" id="CAE0748913.1"/>
    </source>
</evidence>
<reference evidence="2" key="1">
    <citation type="submission" date="2021-01" db="EMBL/GenBank/DDBJ databases">
        <authorList>
            <person name="Corre E."/>
            <person name="Pelletier E."/>
            <person name="Niang G."/>
            <person name="Scheremetjew M."/>
            <person name="Finn R."/>
            <person name="Kale V."/>
            <person name="Holt S."/>
            <person name="Cochrane G."/>
            <person name="Meng A."/>
            <person name="Brown T."/>
            <person name="Cohen L."/>
        </authorList>
    </citation>
    <scope>NUCLEOTIDE SEQUENCE</scope>
    <source>
        <strain evidence="2">CCMP645</strain>
    </source>
</reference>
<dbReference type="AlphaFoldDB" id="A0A7S4AZJ2"/>
<accession>A0A7S4AZJ2</accession>
<keyword evidence="1" id="KW-1133">Transmembrane helix</keyword>
<gene>
    <name evidence="2" type="ORF">PCAR00345_LOCUS1495</name>
</gene>
<name>A0A7S4AZJ2_CHRCT</name>
<proteinExistence type="predicted"/>
<evidence type="ECO:0000256" key="1">
    <source>
        <dbReference type="SAM" id="Phobius"/>
    </source>
</evidence>
<dbReference type="EMBL" id="HBIZ01002805">
    <property type="protein sequence ID" value="CAE0748913.1"/>
    <property type="molecule type" value="Transcribed_RNA"/>
</dbReference>
<feature type="transmembrane region" description="Helical" evidence="1">
    <location>
        <begin position="12"/>
        <end position="45"/>
    </location>
</feature>
<keyword evidence="1" id="KW-0472">Membrane</keyword>